<dbReference type="Pfam" id="PF13558">
    <property type="entry name" value="SbcC_Walker_B"/>
    <property type="match status" value="1"/>
</dbReference>
<keyword evidence="7" id="KW-0540">Nuclease</keyword>
<dbReference type="EMBL" id="PVTF01000001">
    <property type="protein sequence ID" value="PRY46745.1"/>
    <property type="molecule type" value="Genomic_DNA"/>
</dbReference>
<evidence type="ECO:0000313" key="7">
    <source>
        <dbReference type="EMBL" id="PRY46745.1"/>
    </source>
</evidence>
<feature type="coiled-coil region" evidence="4">
    <location>
        <begin position="258"/>
        <end position="285"/>
    </location>
</feature>
<evidence type="ECO:0000259" key="6">
    <source>
        <dbReference type="Pfam" id="PF13476"/>
    </source>
</evidence>
<dbReference type="Proteomes" id="UP000239494">
    <property type="component" value="Unassembled WGS sequence"/>
</dbReference>
<accession>A0A2T0TM69</accession>
<evidence type="ECO:0000256" key="1">
    <source>
        <dbReference type="ARBA" id="ARBA00006930"/>
    </source>
</evidence>
<dbReference type="PANTHER" id="PTHR32114">
    <property type="entry name" value="ABC TRANSPORTER ABCH.3"/>
    <property type="match status" value="1"/>
</dbReference>
<reference evidence="7 8" key="1">
    <citation type="submission" date="2018-03" db="EMBL/GenBank/DDBJ databases">
        <title>Genomic Encyclopedia of Archaeal and Bacterial Type Strains, Phase II (KMG-II): from individual species to whole genera.</title>
        <authorList>
            <person name="Goeker M."/>
        </authorList>
    </citation>
    <scope>NUCLEOTIDE SEQUENCE [LARGE SCALE GENOMIC DNA]</scope>
    <source>
        <strain evidence="7 8">DSM 44720</strain>
    </source>
</reference>
<evidence type="ECO:0000256" key="5">
    <source>
        <dbReference type="SAM" id="MobiDB-lite"/>
    </source>
</evidence>
<name>A0A2T0TM69_9PSEU</name>
<evidence type="ECO:0000256" key="2">
    <source>
        <dbReference type="ARBA" id="ARBA00011322"/>
    </source>
</evidence>
<comment type="caution">
    <text evidence="7">The sequence shown here is derived from an EMBL/GenBank/DDBJ whole genome shotgun (WGS) entry which is preliminary data.</text>
</comment>
<dbReference type="GO" id="GO:0016887">
    <property type="term" value="F:ATP hydrolysis activity"/>
    <property type="evidence" value="ECO:0007669"/>
    <property type="project" value="InterPro"/>
</dbReference>
<feature type="coiled-coil region" evidence="4">
    <location>
        <begin position="351"/>
        <end position="385"/>
    </location>
</feature>
<dbReference type="Pfam" id="PF13476">
    <property type="entry name" value="AAA_23"/>
    <property type="match status" value="1"/>
</dbReference>
<dbReference type="Gene3D" id="3.40.50.300">
    <property type="entry name" value="P-loop containing nucleotide triphosphate hydrolases"/>
    <property type="match status" value="2"/>
</dbReference>
<feature type="domain" description="Rad50/SbcC-type AAA" evidence="6">
    <location>
        <begin position="6"/>
        <end position="181"/>
    </location>
</feature>
<keyword evidence="8" id="KW-1185">Reference proteome</keyword>
<dbReference type="GO" id="GO:0004527">
    <property type="term" value="F:exonuclease activity"/>
    <property type="evidence" value="ECO:0007669"/>
    <property type="project" value="UniProtKB-KW"/>
</dbReference>
<protein>
    <recommendedName>
        <fullName evidence="3">Nuclease SbcCD subunit C</fullName>
    </recommendedName>
</protein>
<evidence type="ECO:0000313" key="8">
    <source>
        <dbReference type="Proteomes" id="UP000239494"/>
    </source>
</evidence>
<dbReference type="OrthoDB" id="9795626at2"/>
<keyword evidence="7" id="KW-0269">Exonuclease</keyword>
<evidence type="ECO:0000256" key="4">
    <source>
        <dbReference type="SAM" id="Coils"/>
    </source>
</evidence>
<dbReference type="InterPro" id="IPR027417">
    <property type="entry name" value="P-loop_NTPase"/>
</dbReference>
<proteinExistence type="inferred from homology"/>
<comment type="subunit">
    <text evidence="2">Heterodimer of SbcC and SbcD.</text>
</comment>
<dbReference type="InterPro" id="IPR038729">
    <property type="entry name" value="Rad50/SbcC_AAA"/>
</dbReference>
<comment type="similarity">
    <text evidence="1">Belongs to the SMC family. SbcC subfamily.</text>
</comment>
<organism evidence="7 8">
    <name type="scientific">Umezawaea tangerina</name>
    <dbReference type="NCBI Taxonomy" id="84725"/>
    <lineage>
        <taxon>Bacteria</taxon>
        <taxon>Bacillati</taxon>
        <taxon>Actinomycetota</taxon>
        <taxon>Actinomycetes</taxon>
        <taxon>Pseudonocardiales</taxon>
        <taxon>Pseudonocardiaceae</taxon>
        <taxon>Umezawaea</taxon>
    </lineage>
</organism>
<dbReference type="PANTHER" id="PTHR32114:SF2">
    <property type="entry name" value="ABC TRANSPORTER ABCH.3"/>
    <property type="match status" value="1"/>
</dbReference>
<gene>
    <name evidence="7" type="ORF">CLV43_1011025</name>
</gene>
<keyword evidence="4" id="KW-0175">Coiled coil</keyword>
<dbReference type="RefSeq" id="WP_106185712.1">
    <property type="nucleotide sequence ID" value="NZ_PVTF01000001.1"/>
</dbReference>
<evidence type="ECO:0000256" key="3">
    <source>
        <dbReference type="ARBA" id="ARBA00013368"/>
    </source>
</evidence>
<sequence length="958" mass="103659">MRLHGLELVAFGPYPKRESVDFDLLGADGLFLLHGDTGAGKTTLLDAVAFALFGKVPGARGDVKRLRCDYADPDVRTVVTLELTVQGRRFRIERSPEYLRPKKRGDGFTKEQAKASLTWVSGWHGDGHTRIEEVAQEVENLLGMTAEQFFQVVLLPQGEFAKFLRADTGEREKLLEKLFGTQRFLDVENWFRERRTAAGRELEAHRQATKGLVERISEAAAEDVPEDGDDEWLSSVLKLLGESADEAETVGRRAAAARDAADAALAAAREEVERVRRVREAWRTRASCDEAEPRRLAWVAERDAARRAAVVVPAHETSARLERSLAAAKSAEAAAFTALGGYRGTDLRGDSERLREEAGGLTRLAEEAERQKQDVAQVAALVERQARLERQVAEVDPTLPARVADARAELERATVASARLAEVEAAADAARRLPAALAALTGASDGLRAAIDAHQKAQGTLLDVRRQRLDGMAVELAGALTPGRPCLVCGSEAHPAPAQPMLDAVGAADEDAAAAREQAAAKDRAAAEQTRSAAEHRLESLTKVVDGRDPAELLREHEETARLARSRSQRASALGALERRLEETTAAHAAAKEELVGAATRRAALEETVRERARRLDDARGDFPDVRARRAHLLDLADALVQAADRRAAVADRTARLEEQRVETSELAAKAGFADVGEALSAARTDAALALLEQRISSLADRRAAAAAVLEELADVDPATEVDVPGAAAESQARREEAQRTASAFTTARTRVRRVAELAGVLRAKWVEFEPVEMAFAELDALTDVINGRGQNHRRMTLRTYVLASRLEEVALAASMRLERMSQGRYRFVHSLEAGSHGKAGGLGLDVLDDYSGQQRPAKTLSGGESFLASLSLALGLADVVAAETGGALLDTLFVDEGFGTLDADTLDLVMNTLDELRAGGRVVGLVSHVEELRQRIPTRLRVRKARTGSTLQLFAGA</sequence>
<keyword evidence="7" id="KW-0378">Hydrolase</keyword>
<dbReference type="SUPFAM" id="SSF52540">
    <property type="entry name" value="P-loop containing nucleoside triphosphate hydrolases"/>
    <property type="match status" value="1"/>
</dbReference>
<dbReference type="AlphaFoldDB" id="A0A2T0TM69"/>
<dbReference type="GO" id="GO:0006302">
    <property type="term" value="P:double-strand break repair"/>
    <property type="evidence" value="ECO:0007669"/>
    <property type="project" value="InterPro"/>
</dbReference>
<feature type="region of interest" description="Disordered" evidence="5">
    <location>
        <begin position="723"/>
        <end position="743"/>
    </location>
</feature>